<dbReference type="EMBL" id="FNES01000001">
    <property type="protein sequence ID" value="SDI68003.1"/>
    <property type="molecule type" value="Genomic_DNA"/>
</dbReference>
<protein>
    <submittedName>
        <fullName evidence="1">Maleate cis-trans isomerase</fullName>
    </submittedName>
</protein>
<dbReference type="Gene3D" id="3.40.50.12500">
    <property type="match status" value="1"/>
</dbReference>
<dbReference type="Pfam" id="PF17645">
    <property type="entry name" value="Amdase"/>
    <property type="match status" value="1"/>
</dbReference>
<dbReference type="InterPro" id="IPR053714">
    <property type="entry name" value="Iso_Racemase_Enz_sf"/>
</dbReference>
<reference evidence="1 2" key="1">
    <citation type="submission" date="2016-10" db="EMBL/GenBank/DDBJ databases">
        <authorList>
            <person name="de Groot N.N."/>
        </authorList>
    </citation>
    <scope>NUCLEOTIDE SEQUENCE [LARGE SCALE GENOMIC DNA]</scope>
    <source>
        <strain evidence="1 2">CGMCC 1.6133</strain>
    </source>
</reference>
<dbReference type="AlphaFoldDB" id="A0A1G8MJB5"/>
<keyword evidence="2" id="KW-1185">Reference proteome</keyword>
<name>A0A1G8MJB5_9GAMM</name>
<evidence type="ECO:0000313" key="2">
    <source>
        <dbReference type="Proteomes" id="UP000198525"/>
    </source>
</evidence>
<evidence type="ECO:0000313" key="1">
    <source>
        <dbReference type="EMBL" id="SDI68003.1"/>
    </source>
</evidence>
<gene>
    <name evidence="1" type="ORF">SAMN04487954_10121</name>
</gene>
<dbReference type="RefSeq" id="WP_089681861.1">
    <property type="nucleotide sequence ID" value="NZ_FNES01000001.1"/>
</dbReference>
<proteinExistence type="predicted"/>
<dbReference type="InterPro" id="IPR026286">
    <property type="entry name" value="MaiA/AMDase"/>
</dbReference>
<organism evidence="1 2">
    <name type="scientific">Billgrantia gudaonensis</name>
    <dbReference type="NCBI Taxonomy" id="376427"/>
    <lineage>
        <taxon>Bacteria</taxon>
        <taxon>Pseudomonadati</taxon>
        <taxon>Pseudomonadota</taxon>
        <taxon>Gammaproteobacteria</taxon>
        <taxon>Oceanospirillales</taxon>
        <taxon>Halomonadaceae</taxon>
        <taxon>Billgrantia</taxon>
    </lineage>
</organism>
<dbReference type="Proteomes" id="UP000198525">
    <property type="component" value="Unassembled WGS sequence"/>
</dbReference>
<keyword evidence="1" id="KW-0413">Isomerase</keyword>
<sequence length="247" mass="26319">MSSQQRLGILLPDDGPADYEWHALECSAAVQAGDLPAIVVGRVASDGHHEHGALTALGAPERLAPVGQRLVERAGCGAVVWACTSASFIGGLEWALAQSRELERRLGVPVTSTALAFRDALGALEVRSVDLLGAYPPAVTQALANFLAESGVTVERTKALDCRYAADSHRMDIMAEVRAFCDAHPGTQRPLLVPDTAIDSLTLVEAMNRETGRVVLTANQVTLWAGLNLLKWSVRPACYLSTLEKAV</sequence>
<dbReference type="GO" id="GO:0016853">
    <property type="term" value="F:isomerase activity"/>
    <property type="evidence" value="ECO:0007669"/>
    <property type="project" value="UniProtKB-KW"/>
</dbReference>
<dbReference type="PANTHER" id="PTHR40267:SF1">
    <property type="entry name" value="BLR3294 PROTEIN"/>
    <property type="match status" value="1"/>
</dbReference>
<dbReference type="STRING" id="376427.SAMN04487954_10121"/>
<dbReference type="PANTHER" id="PTHR40267">
    <property type="entry name" value="BLR3294 PROTEIN"/>
    <property type="match status" value="1"/>
</dbReference>
<accession>A0A1G8MJB5</accession>
<dbReference type="OrthoDB" id="483160at2"/>